<dbReference type="AlphaFoldDB" id="A0A975L8D1"/>
<name>A0A975L8D1_9ACTN</name>
<sequence length="148" mass="16331">MTFPLPTTDGPTTITPDIAQTWLYDRNKGNRSLSMQTAQRYADVMTTGRWQLTHQGIAFDTDGNILDGQHRLLAVVLAKTPVDMWVFVNKDRASFSVLDVGRRRQAGQLINTTPYGMVAAAACRFLGVIDGVFPRTVARTSVAVRAMT</sequence>
<reference evidence="1" key="1">
    <citation type="submission" date="2021-05" db="EMBL/GenBank/DDBJ databases">
        <authorList>
            <person name="Kaiqin L."/>
            <person name="Jian G."/>
        </authorList>
    </citation>
    <scope>NUCLEOTIDE SEQUENCE</scope>
    <source>
        <strain evidence="1">HDS5</strain>
    </source>
</reference>
<proteinExistence type="predicted"/>
<accession>A0A975L8D1</accession>
<organism evidence="1 2">
    <name type="scientific">Nocardiopsis eucommiae</name>
    <dbReference type="NCBI Taxonomy" id="2831970"/>
    <lineage>
        <taxon>Bacteria</taxon>
        <taxon>Bacillati</taxon>
        <taxon>Actinomycetota</taxon>
        <taxon>Actinomycetes</taxon>
        <taxon>Streptosporangiales</taxon>
        <taxon>Nocardiopsidaceae</taxon>
        <taxon>Nocardiopsis</taxon>
    </lineage>
</organism>
<dbReference type="EMBL" id="CP074402">
    <property type="protein sequence ID" value="QVJ00421.1"/>
    <property type="molecule type" value="Genomic_DNA"/>
</dbReference>
<gene>
    <name evidence="1" type="ORF">KGD82_16815</name>
</gene>
<dbReference type="Proteomes" id="UP000682416">
    <property type="component" value="Chromosome"/>
</dbReference>
<dbReference type="KEGG" id="nec:KGD82_16815"/>
<evidence type="ECO:0000313" key="2">
    <source>
        <dbReference type="Proteomes" id="UP000682416"/>
    </source>
</evidence>
<protein>
    <submittedName>
        <fullName evidence="1">Uncharacterized protein</fullName>
    </submittedName>
</protein>
<evidence type="ECO:0000313" key="1">
    <source>
        <dbReference type="EMBL" id="QVJ00421.1"/>
    </source>
</evidence>
<keyword evidence="2" id="KW-1185">Reference proteome</keyword>